<proteinExistence type="predicted"/>
<keyword evidence="2" id="KW-1185">Reference proteome</keyword>
<reference evidence="1 2" key="1">
    <citation type="submission" date="2022-10" db="EMBL/GenBank/DDBJ databases">
        <title>Janthinobacterium sp. hw3 Genome sequencing.</title>
        <authorList>
            <person name="Park S."/>
        </authorList>
    </citation>
    <scope>NUCLEOTIDE SEQUENCE [LARGE SCALE GENOMIC DNA]</scope>
    <source>
        <strain evidence="2">hw3</strain>
    </source>
</reference>
<organism evidence="1 2">
    <name type="scientific">Janthinobacterium fluminis</name>
    <dbReference type="NCBI Taxonomy" id="2987524"/>
    <lineage>
        <taxon>Bacteria</taxon>
        <taxon>Pseudomonadati</taxon>
        <taxon>Pseudomonadota</taxon>
        <taxon>Betaproteobacteria</taxon>
        <taxon>Burkholderiales</taxon>
        <taxon>Oxalobacteraceae</taxon>
        <taxon>Janthinobacterium</taxon>
    </lineage>
</organism>
<evidence type="ECO:0000313" key="1">
    <source>
        <dbReference type="EMBL" id="MDC8760679.1"/>
    </source>
</evidence>
<sequence>MKTSIALASVASLDVIVLRPIIERSRGLQVLETKTPITMNWRFKSWFLAARGGIEPPAQGCLKPGATVCAQGHGEAGGEKAERRVKTSLGCDTT</sequence>
<gene>
    <name evidence="1" type="ORF">OIK44_24130</name>
</gene>
<dbReference type="Proteomes" id="UP001221208">
    <property type="component" value="Unassembled WGS sequence"/>
</dbReference>
<comment type="caution">
    <text evidence="1">The sequence shown here is derived from an EMBL/GenBank/DDBJ whole genome shotgun (WGS) entry which is preliminary data.</text>
</comment>
<accession>A0ABT5K700</accession>
<evidence type="ECO:0000313" key="2">
    <source>
        <dbReference type="Proteomes" id="UP001221208"/>
    </source>
</evidence>
<protein>
    <submittedName>
        <fullName evidence="1">Uncharacterized protein</fullName>
    </submittedName>
</protein>
<name>A0ABT5K700_9BURK</name>
<dbReference type="EMBL" id="JAQQXR010000016">
    <property type="protein sequence ID" value="MDC8760679.1"/>
    <property type="molecule type" value="Genomic_DNA"/>
</dbReference>